<protein>
    <submittedName>
        <fullName evidence="1">Myb-related protein 3R-1</fullName>
    </submittedName>
</protein>
<evidence type="ECO:0000313" key="2">
    <source>
        <dbReference type="Proteomes" id="UP001164539"/>
    </source>
</evidence>
<keyword evidence="2" id="KW-1185">Reference proteome</keyword>
<organism evidence="1 2">
    <name type="scientific">Melia azedarach</name>
    <name type="common">Chinaberry tree</name>
    <dbReference type="NCBI Taxonomy" id="155640"/>
    <lineage>
        <taxon>Eukaryota</taxon>
        <taxon>Viridiplantae</taxon>
        <taxon>Streptophyta</taxon>
        <taxon>Embryophyta</taxon>
        <taxon>Tracheophyta</taxon>
        <taxon>Spermatophyta</taxon>
        <taxon>Magnoliopsida</taxon>
        <taxon>eudicotyledons</taxon>
        <taxon>Gunneridae</taxon>
        <taxon>Pentapetalae</taxon>
        <taxon>rosids</taxon>
        <taxon>malvids</taxon>
        <taxon>Sapindales</taxon>
        <taxon>Meliaceae</taxon>
        <taxon>Melia</taxon>
    </lineage>
</organism>
<proteinExistence type="predicted"/>
<evidence type="ECO:0000313" key="1">
    <source>
        <dbReference type="EMBL" id="KAJ4708035.1"/>
    </source>
</evidence>
<name>A0ACC1X9C2_MELAZ</name>
<accession>A0ACC1X9C2</accession>
<dbReference type="EMBL" id="CM051403">
    <property type="protein sequence ID" value="KAJ4708035.1"/>
    <property type="molecule type" value="Genomic_DNA"/>
</dbReference>
<reference evidence="1 2" key="1">
    <citation type="journal article" date="2023" name="Science">
        <title>Complex scaffold remodeling in plant triterpene biosynthesis.</title>
        <authorList>
            <person name="De La Pena R."/>
            <person name="Hodgson H."/>
            <person name="Liu J.C."/>
            <person name="Stephenson M.J."/>
            <person name="Martin A.C."/>
            <person name="Owen C."/>
            <person name="Harkess A."/>
            <person name="Leebens-Mack J."/>
            <person name="Jimenez L.E."/>
            <person name="Osbourn A."/>
            <person name="Sattely E.S."/>
        </authorList>
    </citation>
    <scope>NUCLEOTIDE SEQUENCE [LARGE SCALE GENOMIC DNA]</scope>
    <source>
        <strain evidence="2">cv. JPN11</strain>
        <tissue evidence="1">Leaf</tissue>
    </source>
</reference>
<dbReference type="Proteomes" id="UP001164539">
    <property type="component" value="Chromosome 10"/>
</dbReference>
<sequence>MESDRVISTPSDGLSDGGQRMRPLHGRTSGPTRRSTKGQWTPEEDEILRKAVQRFKGKNWKKIAECFKDRTDVQCLHRWQKVLNPELVKGPWSKEEDEIIIELVNKYGPKKWSTIAQHLPGRIGKQCRERWHNHLNPAINKEAWTQEEELALIRAHQIYGNRWAELTKFLPGRTDNAIKNHWNSSVKKKLDSYLASGLLEQFQGLPLVGHQNQPMPSSSSRVQSSGDESAPKGEAEEISECSQDSVVVGHSHSAGNAVLHTREQFILTEESQQGKDQSSSPASCSEQYYTSLEDVTFTIPEIPCEVGCSSKFPEQNFAHDAGTFASRDYQFNLQDLANLSSIEVGHQSSGLPAHCINSHESQELVNVPFQSSVGLSVPSSVGNAAAGSAKPEHMLISDEECCRVLFVEAMKDGCFSLENFTQGLNMVDSSLCRSLDIQISERDRTSSAQTYCPSKQDVLGTSCSQSFLSPPTLFSADDGALVYGKESSQLNCHSYVTQDQEFNTSGHDGFIYTNESANSPCDDGTDNTSLQEPSYLSKDSLKLVPVYSFGSDTDVVIPCPSVDVKLEAQTEQQDAGALCYEPPRFPSLDIPFFSCDLIQSGSDMQQEYSPLGIRQLMSSMNCITPFRLWDSPSRDGSPEAVLKCAAKTFTGTPSILKKRHRDLLSPLSDRRNDKKLETDVTSCLARDFSRLDVMFDETSKATVLSPSSNWKRNSGSFIEDKENLGHAVGGGGQEKDKNQSAVMEDRTSDRDCDGGNSQANIKQETVDIESKTKIDTDADAATQTGKKPAGVLVEHNMNDLLFSPDQGGPKVRALGSITRTPRNQNCKNFGATSNLGVTSEQSPGATCSPAICKKNNDSNSGTVASVLPIPSLATTGDTVVNAGNDVGTENYNIFGETPFKRSIESPSAWKSPWFINSFVPGPRIDTEITIEDIGYFMSPGDRSYDALGLMKQLSEHTAAAYADALEVLGNEPSEAILNERNSQNTSMDQDINHAPENEQESSHLASNVMMERRTLDFSECGTPGKGTENRKSLAAVSFSSPSSYLLKGCR</sequence>
<gene>
    <name evidence="1" type="ORF">OWV82_018053</name>
</gene>
<comment type="caution">
    <text evidence="1">The sequence shown here is derived from an EMBL/GenBank/DDBJ whole genome shotgun (WGS) entry which is preliminary data.</text>
</comment>